<feature type="transmembrane region" description="Helical" evidence="1">
    <location>
        <begin position="237"/>
        <end position="260"/>
    </location>
</feature>
<dbReference type="KEGG" id="smon:AWR27_23780"/>
<gene>
    <name evidence="2" type="ORF">AWR27_23780</name>
</gene>
<organism evidence="2 3">
    <name type="scientific">Spirosoma montaniterrae</name>
    <dbReference type="NCBI Taxonomy" id="1178516"/>
    <lineage>
        <taxon>Bacteria</taxon>
        <taxon>Pseudomonadati</taxon>
        <taxon>Bacteroidota</taxon>
        <taxon>Cytophagia</taxon>
        <taxon>Cytophagales</taxon>
        <taxon>Cytophagaceae</taxon>
        <taxon>Spirosoma</taxon>
    </lineage>
</organism>
<feature type="transmembrane region" description="Helical" evidence="1">
    <location>
        <begin position="197"/>
        <end position="225"/>
    </location>
</feature>
<sequence length="298" mass="32407">MIPIFQQREFGDKVNATFQYIAKQFQSLGAALLYIVGPVALLAGIASGIMQSNMLRLIGESGNANTRDFAAAFQLAGFFASPSFWLSMLLGIVANVAVILVVFTHMKRYANQLLNPAPISVGEVWADMQPAIGRVLLLTVIVSIVSGVATMFFIVPGIYLFVVLSLAPAIAVFEETDFGQTWNRCFALIRDKWWSTLGLIIVMAIIAVIISTIFSIPNAVIGFLVGATQKTDRLTSWLLIGNVISVVGQTLLYSLIYVAIGFQYGNLVERQEGRGLLSAIDQIGRPSTQPRALDEGEQ</sequence>
<feature type="transmembrane region" description="Helical" evidence="1">
    <location>
        <begin position="135"/>
        <end position="162"/>
    </location>
</feature>
<evidence type="ECO:0008006" key="4">
    <source>
        <dbReference type="Google" id="ProtNLM"/>
    </source>
</evidence>
<reference evidence="2 3" key="1">
    <citation type="submission" date="2016-01" db="EMBL/GenBank/DDBJ databases">
        <authorList>
            <person name="Oliw E.H."/>
        </authorList>
    </citation>
    <scope>NUCLEOTIDE SEQUENCE [LARGE SCALE GENOMIC DNA]</scope>
    <source>
        <strain evidence="2 3">DY10</strain>
    </source>
</reference>
<keyword evidence="1" id="KW-0812">Transmembrane</keyword>
<evidence type="ECO:0000313" key="2">
    <source>
        <dbReference type="EMBL" id="AQG82047.1"/>
    </source>
</evidence>
<feature type="transmembrane region" description="Helical" evidence="1">
    <location>
        <begin position="28"/>
        <end position="50"/>
    </location>
</feature>
<dbReference type="STRING" id="1178516.AWR27_23780"/>
<protein>
    <recommendedName>
        <fullName evidence="4">Glycerophosphoryl diester phosphodiesterase membrane domain-containing protein</fullName>
    </recommendedName>
</protein>
<dbReference type="AlphaFoldDB" id="A0A1P9X348"/>
<keyword evidence="3" id="KW-1185">Reference proteome</keyword>
<feature type="transmembrane region" description="Helical" evidence="1">
    <location>
        <begin position="84"/>
        <end position="103"/>
    </location>
</feature>
<evidence type="ECO:0000313" key="3">
    <source>
        <dbReference type="Proteomes" id="UP000187941"/>
    </source>
</evidence>
<dbReference type="OrthoDB" id="1049480at2"/>
<proteinExistence type="predicted"/>
<keyword evidence="1" id="KW-0472">Membrane</keyword>
<evidence type="ECO:0000256" key="1">
    <source>
        <dbReference type="SAM" id="Phobius"/>
    </source>
</evidence>
<name>A0A1P9X348_9BACT</name>
<accession>A0A1P9X348</accession>
<dbReference type="EMBL" id="CP014263">
    <property type="protein sequence ID" value="AQG82047.1"/>
    <property type="molecule type" value="Genomic_DNA"/>
</dbReference>
<dbReference type="Proteomes" id="UP000187941">
    <property type="component" value="Chromosome"/>
</dbReference>
<keyword evidence="1" id="KW-1133">Transmembrane helix</keyword>
<dbReference type="RefSeq" id="WP_077133524.1">
    <property type="nucleotide sequence ID" value="NZ_CP014263.1"/>
</dbReference>